<keyword evidence="3" id="KW-1185">Reference proteome</keyword>
<keyword evidence="1" id="KW-0472">Membrane</keyword>
<feature type="transmembrane region" description="Helical" evidence="1">
    <location>
        <begin position="115"/>
        <end position="144"/>
    </location>
</feature>
<organism evidence="2 3">
    <name type="scientific">Sulfitobacter sediminis</name>
    <dbReference type="NCBI Taxonomy" id="3234186"/>
    <lineage>
        <taxon>Bacteria</taxon>
        <taxon>Pseudomonadati</taxon>
        <taxon>Pseudomonadota</taxon>
        <taxon>Alphaproteobacteria</taxon>
        <taxon>Rhodobacterales</taxon>
        <taxon>Roseobacteraceae</taxon>
        <taxon>Sulfitobacter</taxon>
    </lineage>
</organism>
<feature type="transmembrane region" description="Helical" evidence="1">
    <location>
        <begin position="79"/>
        <end position="103"/>
    </location>
</feature>
<keyword evidence="1" id="KW-0812">Transmembrane</keyword>
<evidence type="ECO:0000313" key="3">
    <source>
        <dbReference type="Proteomes" id="UP001556098"/>
    </source>
</evidence>
<evidence type="ECO:0000256" key="1">
    <source>
        <dbReference type="SAM" id="Phobius"/>
    </source>
</evidence>
<comment type="caution">
    <text evidence="2">The sequence shown here is derived from an EMBL/GenBank/DDBJ whole genome shotgun (WGS) entry which is preliminary data.</text>
</comment>
<evidence type="ECO:0000313" key="2">
    <source>
        <dbReference type="EMBL" id="MEW9919110.1"/>
    </source>
</evidence>
<proteinExistence type="predicted"/>
<keyword evidence="1" id="KW-1133">Transmembrane helix</keyword>
<reference evidence="2 3" key="1">
    <citation type="submission" date="2024-07" db="EMBL/GenBank/DDBJ databases">
        <title>Marimonas sp.nov., isolated from tidal-flat sediment.</title>
        <authorList>
            <person name="Jayan J.N."/>
            <person name="Lee S.S."/>
        </authorList>
    </citation>
    <scope>NUCLEOTIDE SEQUENCE [LARGE SCALE GENOMIC DNA]</scope>
    <source>
        <strain evidence="2 3">MJW-29</strain>
    </source>
</reference>
<protein>
    <recommendedName>
        <fullName evidence="4">Tripartite tricarboxylate transporter TctB family protein</fullName>
    </recommendedName>
</protein>
<dbReference type="RefSeq" id="WP_367876810.1">
    <property type="nucleotide sequence ID" value="NZ_JBFNXX010000003.1"/>
</dbReference>
<dbReference type="Proteomes" id="UP001556098">
    <property type="component" value="Unassembled WGS sequence"/>
</dbReference>
<evidence type="ECO:0008006" key="4">
    <source>
        <dbReference type="Google" id="ProtNLM"/>
    </source>
</evidence>
<accession>A0ABV3RJH1</accession>
<dbReference type="EMBL" id="JBFNXX010000003">
    <property type="protein sequence ID" value="MEW9919110.1"/>
    <property type="molecule type" value="Genomic_DNA"/>
</dbReference>
<sequence>MSYTLVPPRAPSWGLAGFILGAIALIIVAVHVSAMFAEPEQSAGTKIGEIAAEIRQSALRSLSGQPKPEPEPEVVAPSIFSYLMLAAPVLAGLAAILGAIGLFRREALPLPLMAIGLGLAAVVMQYAIWLALLAAGVCLMVAILNNLGSILGE</sequence>
<gene>
    <name evidence="2" type="ORF">AB2B41_05825</name>
</gene>
<feature type="transmembrane region" description="Helical" evidence="1">
    <location>
        <begin position="12"/>
        <end position="36"/>
    </location>
</feature>
<name>A0ABV3RJH1_9RHOB</name>